<dbReference type="Proteomes" id="UP001151760">
    <property type="component" value="Unassembled WGS sequence"/>
</dbReference>
<dbReference type="EMBL" id="BQNB010010314">
    <property type="protein sequence ID" value="GJS75594.1"/>
    <property type="molecule type" value="Genomic_DNA"/>
</dbReference>
<sequence length="75" mass="8338">MNMEQKRQKDDSGVLHVIDTKKKQTAVINIIAKEMSEVKGQWTGAKQHGQVISLPNAEHTPLCSRTPLAEKIIST</sequence>
<reference evidence="1" key="2">
    <citation type="submission" date="2022-01" db="EMBL/GenBank/DDBJ databases">
        <authorList>
            <person name="Yamashiro T."/>
            <person name="Shiraishi A."/>
            <person name="Satake H."/>
            <person name="Nakayama K."/>
        </authorList>
    </citation>
    <scope>NUCLEOTIDE SEQUENCE</scope>
</reference>
<evidence type="ECO:0000313" key="2">
    <source>
        <dbReference type="Proteomes" id="UP001151760"/>
    </source>
</evidence>
<comment type="caution">
    <text evidence="1">The sequence shown here is derived from an EMBL/GenBank/DDBJ whole genome shotgun (WGS) entry which is preliminary data.</text>
</comment>
<gene>
    <name evidence="1" type="ORF">Tco_0725475</name>
</gene>
<reference evidence="1" key="1">
    <citation type="journal article" date="2022" name="Int. J. Mol. Sci.">
        <title>Draft Genome of Tanacetum Coccineum: Genomic Comparison of Closely Related Tanacetum-Family Plants.</title>
        <authorList>
            <person name="Yamashiro T."/>
            <person name="Shiraishi A."/>
            <person name="Nakayama K."/>
            <person name="Satake H."/>
        </authorList>
    </citation>
    <scope>NUCLEOTIDE SEQUENCE</scope>
</reference>
<evidence type="ECO:0000313" key="1">
    <source>
        <dbReference type="EMBL" id="GJS75594.1"/>
    </source>
</evidence>
<keyword evidence="2" id="KW-1185">Reference proteome</keyword>
<proteinExistence type="predicted"/>
<name>A0ABQ4YD05_9ASTR</name>
<accession>A0ABQ4YD05</accession>
<organism evidence="1 2">
    <name type="scientific">Tanacetum coccineum</name>
    <dbReference type="NCBI Taxonomy" id="301880"/>
    <lineage>
        <taxon>Eukaryota</taxon>
        <taxon>Viridiplantae</taxon>
        <taxon>Streptophyta</taxon>
        <taxon>Embryophyta</taxon>
        <taxon>Tracheophyta</taxon>
        <taxon>Spermatophyta</taxon>
        <taxon>Magnoliopsida</taxon>
        <taxon>eudicotyledons</taxon>
        <taxon>Gunneridae</taxon>
        <taxon>Pentapetalae</taxon>
        <taxon>asterids</taxon>
        <taxon>campanulids</taxon>
        <taxon>Asterales</taxon>
        <taxon>Asteraceae</taxon>
        <taxon>Asteroideae</taxon>
        <taxon>Anthemideae</taxon>
        <taxon>Anthemidinae</taxon>
        <taxon>Tanacetum</taxon>
    </lineage>
</organism>
<protein>
    <submittedName>
        <fullName evidence="1">Uncharacterized protein</fullName>
    </submittedName>
</protein>